<comment type="caution">
    <text evidence="1">The sequence shown here is derived from an EMBL/GenBank/DDBJ whole genome shotgun (WGS) entry which is preliminary data.</text>
</comment>
<proteinExistence type="predicted"/>
<reference evidence="2" key="1">
    <citation type="submission" date="2019-06" db="EMBL/GenBank/DDBJ databases">
        <authorList>
            <person name="Broberg M."/>
        </authorList>
    </citation>
    <scope>NUCLEOTIDE SEQUENCE [LARGE SCALE GENOMIC DNA]</scope>
</reference>
<evidence type="ECO:0000313" key="2">
    <source>
        <dbReference type="Proteomes" id="UP000775872"/>
    </source>
</evidence>
<dbReference type="AlphaFoldDB" id="A0A9N9ZNZ9"/>
<name>A0A9N9ZNZ9_9HYPO</name>
<sequence>MAEGLYQIQRGRGLETSCGRWWVLKRRLGKSGDGAKPKQSPKHKIVAAGVSNGLTAAHHHSCTVLKLSPGLAIISGSRLMFRRHLER</sequence>
<organism evidence="1 2">
    <name type="scientific">Clonostachys solani</name>
    <dbReference type="NCBI Taxonomy" id="160281"/>
    <lineage>
        <taxon>Eukaryota</taxon>
        <taxon>Fungi</taxon>
        <taxon>Dikarya</taxon>
        <taxon>Ascomycota</taxon>
        <taxon>Pezizomycotina</taxon>
        <taxon>Sordariomycetes</taxon>
        <taxon>Hypocreomycetidae</taxon>
        <taxon>Hypocreales</taxon>
        <taxon>Bionectriaceae</taxon>
        <taxon>Clonostachys</taxon>
    </lineage>
</organism>
<protein>
    <submittedName>
        <fullName evidence="1">Uncharacterized protein</fullName>
    </submittedName>
</protein>
<keyword evidence="2" id="KW-1185">Reference proteome</keyword>
<accession>A0A9N9ZNZ9</accession>
<reference evidence="1 2" key="2">
    <citation type="submission" date="2021-10" db="EMBL/GenBank/DDBJ databases">
        <authorList>
            <person name="Piombo E."/>
        </authorList>
    </citation>
    <scope>NUCLEOTIDE SEQUENCE [LARGE SCALE GENOMIC DNA]</scope>
</reference>
<dbReference type="EMBL" id="CABFOC020000091">
    <property type="protein sequence ID" value="CAH0058917.1"/>
    <property type="molecule type" value="Genomic_DNA"/>
</dbReference>
<dbReference type="Proteomes" id="UP000775872">
    <property type="component" value="Unassembled WGS sequence"/>
</dbReference>
<evidence type="ECO:0000313" key="1">
    <source>
        <dbReference type="EMBL" id="CAH0058917.1"/>
    </source>
</evidence>
<gene>
    <name evidence="1" type="ORF">CSOL1703_00007948</name>
</gene>